<dbReference type="EMBL" id="KQ257453">
    <property type="protein sequence ID" value="KND02015.1"/>
    <property type="molecule type" value="Genomic_DNA"/>
</dbReference>
<dbReference type="RefSeq" id="XP_016610054.1">
    <property type="nucleotide sequence ID" value="XM_016750805.1"/>
</dbReference>
<dbReference type="GO" id="GO:0007059">
    <property type="term" value="P:chromosome segregation"/>
    <property type="evidence" value="ECO:0007669"/>
    <property type="project" value="TreeGrafter"/>
</dbReference>
<dbReference type="GO" id="GO:0007020">
    <property type="term" value="P:microtubule nucleation"/>
    <property type="evidence" value="ECO:0007669"/>
    <property type="project" value="TreeGrafter"/>
</dbReference>
<evidence type="ECO:0000256" key="1">
    <source>
        <dbReference type="ARBA" id="ARBA00007429"/>
    </source>
</evidence>
<dbReference type="PROSITE" id="PS00028">
    <property type="entry name" value="ZINC_FINGER_C2H2_1"/>
    <property type="match status" value="1"/>
</dbReference>
<dbReference type="PANTHER" id="PTHR10921">
    <property type="entry name" value="NUCLEAR DISTRIBUTION PROTEIN NUDE HOMOLOG 1"/>
    <property type="match status" value="1"/>
</dbReference>
<dbReference type="GO" id="GO:0047496">
    <property type="term" value="P:vesicle transport along microtubule"/>
    <property type="evidence" value="ECO:0007669"/>
    <property type="project" value="TreeGrafter"/>
</dbReference>
<reference evidence="5 6" key="1">
    <citation type="submission" date="2009-08" db="EMBL/GenBank/DDBJ databases">
        <title>The Genome Sequence of Spizellomyces punctatus strain DAOM BR117.</title>
        <authorList>
            <consortium name="The Broad Institute Genome Sequencing Platform"/>
            <person name="Russ C."/>
            <person name="Cuomo C."/>
            <person name="Shea T."/>
            <person name="Young S.K."/>
            <person name="Zeng Q."/>
            <person name="Koehrsen M."/>
            <person name="Haas B."/>
            <person name="Borodovsky M."/>
            <person name="Guigo R."/>
            <person name="Alvarado L."/>
            <person name="Berlin A."/>
            <person name="Bochicchio J."/>
            <person name="Borenstein D."/>
            <person name="Chapman S."/>
            <person name="Chen Z."/>
            <person name="Engels R."/>
            <person name="Freedman E."/>
            <person name="Gellesch M."/>
            <person name="Goldberg J."/>
            <person name="Griggs A."/>
            <person name="Gujja S."/>
            <person name="Heiman D."/>
            <person name="Hepburn T."/>
            <person name="Howarth C."/>
            <person name="Jen D."/>
            <person name="Larson L."/>
            <person name="Lewis B."/>
            <person name="Mehta T."/>
            <person name="Park D."/>
            <person name="Pearson M."/>
            <person name="Roberts A."/>
            <person name="Saif S."/>
            <person name="Shenoy N."/>
            <person name="Sisk P."/>
            <person name="Stolte C."/>
            <person name="Sykes S."/>
            <person name="Thomson T."/>
            <person name="Walk T."/>
            <person name="White J."/>
            <person name="Yandava C."/>
            <person name="Burger G."/>
            <person name="Gray M.W."/>
            <person name="Holland P.W.H."/>
            <person name="King N."/>
            <person name="Lang F.B.F."/>
            <person name="Roger A.J."/>
            <person name="Ruiz-Trillo I."/>
            <person name="Lander E."/>
            <person name="Nusbaum C."/>
        </authorList>
    </citation>
    <scope>NUCLEOTIDE SEQUENCE [LARGE SCALE GENOMIC DNA]</scope>
    <source>
        <strain evidence="5 6">DAOM BR117</strain>
    </source>
</reference>
<dbReference type="GO" id="GO:0000132">
    <property type="term" value="P:establishment of mitotic spindle orientation"/>
    <property type="evidence" value="ECO:0007669"/>
    <property type="project" value="TreeGrafter"/>
</dbReference>
<evidence type="ECO:0000259" key="4">
    <source>
        <dbReference type="PROSITE" id="PS00028"/>
    </source>
</evidence>
<dbReference type="AlphaFoldDB" id="A0A0L0HM76"/>
<keyword evidence="2 3" id="KW-0175">Coiled coil</keyword>
<dbReference type="VEuPathDB" id="FungiDB:SPPG_02519"/>
<feature type="domain" description="C2H2-type" evidence="4">
    <location>
        <begin position="259"/>
        <end position="282"/>
    </location>
</feature>
<feature type="coiled-coil region" evidence="3">
    <location>
        <begin position="161"/>
        <end position="188"/>
    </location>
</feature>
<organism evidence="5 6">
    <name type="scientific">Spizellomyces punctatus (strain DAOM BR117)</name>
    <dbReference type="NCBI Taxonomy" id="645134"/>
    <lineage>
        <taxon>Eukaryota</taxon>
        <taxon>Fungi</taxon>
        <taxon>Fungi incertae sedis</taxon>
        <taxon>Chytridiomycota</taxon>
        <taxon>Chytridiomycota incertae sedis</taxon>
        <taxon>Chytridiomycetes</taxon>
        <taxon>Spizellomycetales</taxon>
        <taxon>Spizellomycetaceae</taxon>
        <taxon>Spizellomyces</taxon>
    </lineage>
</organism>
<dbReference type="PANTHER" id="PTHR10921:SF1">
    <property type="entry name" value="NUCLEAR DISTRIBUTION PROTEIN NUDE HOMOLOG"/>
    <property type="match status" value="1"/>
</dbReference>
<keyword evidence="6" id="KW-1185">Reference proteome</keyword>
<comment type="similarity">
    <text evidence="1">Belongs to the nudE family.</text>
</comment>
<dbReference type="Proteomes" id="UP000053201">
    <property type="component" value="Unassembled WGS sequence"/>
</dbReference>
<sequence>MAAWPCLPNNIPDCAKCKLLREHIEALKEDVTEERRLFEDFQETSREYEQELQTENTQLHKQLESLQTRLEATRTDADVWKQRWRIAKQDAVNELNIVIGELERTRTQEECYKRRTVDLEMDNDCLERAERVVKSSIQDLDARYTALLEENVLLKCELETANGYRDEIIHLQEEIRDLQMELGVLRDRDRALATTHFWQNASRNASQVSIAASPTALMLRAYGVTMSRRNSSDLSTTTLANAPPLPNGGKIGDLDANRCESVDCGERLARVETIGPHDEIKHSTKGLKRILRKVGPPLAALPSKGRKQTLKVKRYFSVKYKELCNIRSAA</sequence>
<dbReference type="InterPro" id="IPR013087">
    <property type="entry name" value="Znf_C2H2_type"/>
</dbReference>
<evidence type="ECO:0000313" key="5">
    <source>
        <dbReference type="EMBL" id="KND02015.1"/>
    </source>
</evidence>
<evidence type="ECO:0000313" key="6">
    <source>
        <dbReference type="Proteomes" id="UP000053201"/>
    </source>
</evidence>
<accession>A0A0L0HM76</accession>
<protein>
    <recommendedName>
        <fullName evidence="4">C2H2-type domain-containing protein</fullName>
    </recommendedName>
</protein>
<evidence type="ECO:0000256" key="3">
    <source>
        <dbReference type="SAM" id="Coils"/>
    </source>
</evidence>
<dbReference type="GeneID" id="27686099"/>
<name>A0A0L0HM76_SPIPD</name>
<dbReference type="eggNOG" id="KOG1853">
    <property type="taxonomic scope" value="Eukaryota"/>
</dbReference>
<feature type="coiled-coil region" evidence="3">
    <location>
        <begin position="17"/>
        <end position="83"/>
    </location>
</feature>
<evidence type="ECO:0000256" key="2">
    <source>
        <dbReference type="ARBA" id="ARBA00023054"/>
    </source>
</evidence>
<proteinExistence type="inferred from homology"/>
<dbReference type="InterPro" id="IPR033494">
    <property type="entry name" value="NUDE"/>
</dbReference>
<dbReference type="GO" id="GO:0051642">
    <property type="term" value="P:centrosome localization"/>
    <property type="evidence" value="ECO:0007669"/>
    <property type="project" value="TreeGrafter"/>
</dbReference>
<dbReference type="GO" id="GO:0005871">
    <property type="term" value="C:kinesin complex"/>
    <property type="evidence" value="ECO:0007669"/>
    <property type="project" value="TreeGrafter"/>
</dbReference>
<dbReference type="InParanoid" id="A0A0L0HM76"/>
<dbReference type="GO" id="GO:0000776">
    <property type="term" value="C:kinetochore"/>
    <property type="evidence" value="ECO:0007669"/>
    <property type="project" value="TreeGrafter"/>
</dbReference>
<dbReference type="Gene3D" id="6.10.250.1080">
    <property type="match status" value="1"/>
</dbReference>
<dbReference type="GO" id="GO:0008017">
    <property type="term" value="F:microtubule binding"/>
    <property type="evidence" value="ECO:0007669"/>
    <property type="project" value="InterPro"/>
</dbReference>
<dbReference type="OrthoDB" id="5877028at2759"/>
<dbReference type="STRING" id="645134.A0A0L0HM76"/>
<gene>
    <name evidence="5" type="ORF">SPPG_02519</name>
</gene>